<dbReference type="Proteomes" id="UP000215509">
    <property type="component" value="Unassembled WGS sequence"/>
</dbReference>
<dbReference type="EMBL" id="NMQW01000020">
    <property type="protein sequence ID" value="OXM85656.1"/>
    <property type="molecule type" value="Genomic_DNA"/>
</dbReference>
<dbReference type="AlphaFoldDB" id="A0A229UQ91"/>
<sequence>MTNEFDLLFARLEWPSGLVRERACLAIAELLCDPSESEITFAYLKDWIKAQKLESISLYGLIILHKARSIKPDLCFPEDVTSNIFKPSILTNLLLIELGMLPQDLNHSFFIMEREEVPKNHEKFFARNLRVYPGAYIVERIDQKTGNNFSQHWLHEWSNIVSELNLKLSRESFNYWGREDSEHYSVFDVMFSEIYRSAFLRSLAWAVNQHGFNLHEAIFLALRNCPVDLGLWNVKVGNKPDDWPFVEKLESEIDTTPSKIWNQVNELWSKQQTSKNNLVHASGIVHTSDNLVYHLQIIGVLQKCIGKEEPDIEEIHDHLERGFGFGPSKLVFNGRLKKEEIEGIQSGDWLIMPLTKNIWPATIPRWQFWRMNSIYLPHGALTEEPLEYECTEESIQILKYGVVIGEWKDWMYGFTEKTEANLPPNTGSVLYLNKEIIQSLCEEMEMTFSWLCKISCFSREYSYEKYKTTHFYDQFGGTNIILP</sequence>
<proteinExistence type="predicted"/>
<evidence type="ECO:0000313" key="1">
    <source>
        <dbReference type="EMBL" id="OXM85656.1"/>
    </source>
</evidence>
<evidence type="ECO:0000313" key="2">
    <source>
        <dbReference type="Proteomes" id="UP000215509"/>
    </source>
</evidence>
<reference evidence="1 2" key="1">
    <citation type="submission" date="2017-07" db="EMBL/GenBank/DDBJ databases">
        <title>Genome sequencing and assembly of Paenibacillus rigui.</title>
        <authorList>
            <person name="Mayilraj S."/>
        </authorList>
    </citation>
    <scope>NUCLEOTIDE SEQUENCE [LARGE SCALE GENOMIC DNA]</scope>
    <source>
        <strain evidence="1 2">JCM 16352</strain>
    </source>
</reference>
<dbReference type="OrthoDB" id="8456065at2"/>
<comment type="caution">
    <text evidence="1">The sequence shown here is derived from an EMBL/GenBank/DDBJ whole genome shotgun (WGS) entry which is preliminary data.</text>
</comment>
<protein>
    <submittedName>
        <fullName evidence="1">Uncharacterized protein</fullName>
    </submittedName>
</protein>
<dbReference type="RefSeq" id="WP_094015647.1">
    <property type="nucleotide sequence ID" value="NZ_NMQW01000020.1"/>
</dbReference>
<organism evidence="1 2">
    <name type="scientific">Paenibacillus rigui</name>
    <dbReference type="NCBI Taxonomy" id="554312"/>
    <lineage>
        <taxon>Bacteria</taxon>
        <taxon>Bacillati</taxon>
        <taxon>Bacillota</taxon>
        <taxon>Bacilli</taxon>
        <taxon>Bacillales</taxon>
        <taxon>Paenibacillaceae</taxon>
        <taxon>Paenibacillus</taxon>
    </lineage>
</organism>
<gene>
    <name evidence="1" type="ORF">CF651_14850</name>
</gene>
<keyword evidence="2" id="KW-1185">Reference proteome</keyword>
<name>A0A229UQ91_9BACL</name>
<accession>A0A229UQ91</accession>